<dbReference type="InterPro" id="IPR018936">
    <property type="entry name" value="PI3/4_kinase_CS"/>
</dbReference>
<dbReference type="GO" id="GO:0048015">
    <property type="term" value="P:phosphatidylinositol-mediated signaling"/>
    <property type="evidence" value="ECO:0007669"/>
    <property type="project" value="TreeGrafter"/>
</dbReference>
<dbReference type="InterPro" id="IPR036940">
    <property type="entry name" value="PI3/4_kinase_cat_sf"/>
</dbReference>
<dbReference type="GO" id="GO:0005524">
    <property type="term" value="F:ATP binding"/>
    <property type="evidence" value="ECO:0007669"/>
    <property type="project" value="UniProtKB-UniRule"/>
</dbReference>
<name>A0AAJ6VXM0_9ACAR</name>
<dbReference type="RefSeq" id="XP_003741971.1">
    <property type="nucleotide sequence ID" value="XM_003741923.2"/>
</dbReference>
<dbReference type="PROSITE" id="PS51547">
    <property type="entry name" value="C2_PI3K"/>
    <property type="match status" value="1"/>
</dbReference>
<dbReference type="InterPro" id="IPR008290">
    <property type="entry name" value="PI3K_Vps34"/>
</dbReference>
<evidence type="ECO:0000256" key="3">
    <source>
        <dbReference type="ARBA" id="ARBA00022679"/>
    </source>
</evidence>
<keyword evidence="4 8" id="KW-0547">Nucleotide-binding</keyword>
<dbReference type="SMART" id="SM00142">
    <property type="entry name" value="PI3K_C2"/>
    <property type="match status" value="1"/>
</dbReference>
<dbReference type="InterPro" id="IPR000403">
    <property type="entry name" value="PI3/4_kinase_cat_dom"/>
</dbReference>
<gene>
    <name evidence="15" type="primary">LOC100904509</name>
</gene>
<evidence type="ECO:0000256" key="8">
    <source>
        <dbReference type="PIRNR" id="PIRNR000587"/>
    </source>
</evidence>
<dbReference type="Gene3D" id="1.25.40.70">
    <property type="entry name" value="Phosphatidylinositol 3-kinase, accessory domain (PIK)"/>
    <property type="match status" value="1"/>
</dbReference>
<dbReference type="SUPFAM" id="SSF56112">
    <property type="entry name" value="Protein kinase-like (PK-like)"/>
    <property type="match status" value="1"/>
</dbReference>
<dbReference type="Pfam" id="PF00613">
    <property type="entry name" value="PI3Ka"/>
    <property type="match status" value="1"/>
</dbReference>
<proteinExistence type="inferred from homology"/>
<keyword evidence="6 8" id="KW-0067">ATP-binding</keyword>
<feature type="compositionally biased region" description="Low complexity" evidence="10">
    <location>
        <begin position="456"/>
        <end position="465"/>
    </location>
</feature>
<dbReference type="Proteomes" id="UP000694867">
    <property type="component" value="Unplaced"/>
</dbReference>
<dbReference type="GO" id="GO:0006897">
    <property type="term" value="P:endocytosis"/>
    <property type="evidence" value="ECO:0007669"/>
    <property type="project" value="TreeGrafter"/>
</dbReference>
<feature type="compositionally biased region" description="Polar residues" evidence="10">
    <location>
        <begin position="527"/>
        <end position="543"/>
    </location>
</feature>
<organism evidence="14 15">
    <name type="scientific">Galendromus occidentalis</name>
    <name type="common">western predatory mite</name>
    <dbReference type="NCBI Taxonomy" id="34638"/>
    <lineage>
        <taxon>Eukaryota</taxon>
        <taxon>Metazoa</taxon>
        <taxon>Ecdysozoa</taxon>
        <taxon>Arthropoda</taxon>
        <taxon>Chelicerata</taxon>
        <taxon>Arachnida</taxon>
        <taxon>Acari</taxon>
        <taxon>Parasitiformes</taxon>
        <taxon>Mesostigmata</taxon>
        <taxon>Gamasina</taxon>
        <taxon>Phytoseioidea</taxon>
        <taxon>Phytoseiidae</taxon>
        <taxon>Typhlodrominae</taxon>
        <taxon>Galendromus</taxon>
    </lineage>
</organism>
<dbReference type="GeneID" id="100904509"/>
<evidence type="ECO:0000256" key="2">
    <source>
        <dbReference type="ARBA" id="ARBA00019787"/>
    </source>
</evidence>
<dbReference type="InterPro" id="IPR001263">
    <property type="entry name" value="PI3K_accessory_dom"/>
</dbReference>
<dbReference type="FunFam" id="3.30.1010.10:FF:000002">
    <property type="entry name" value="Phosphatidylinositol 3-kinase catalytic subunit type 3"/>
    <property type="match status" value="1"/>
</dbReference>
<feature type="domain" description="PI3K/PI4K catalytic" evidence="11">
    <location>
        <begin position="635"/>
        <end position="897"/>
    </location>
</feature>
<evidence type="ECO:0000256" key="1">
    <source>
        <dbReference type="ARBA" id="ARBA00012073"/>
    </source>
</evidence>
<dbReference type="GO" id="GO:0016303">
    <property type="term" value="F:1-phosphatidylinositol-3-kinase activity"/>
    <property type="evidence" value="ECO:0007669"/>
    <property type="project" value="UniProtKB-UniRule"/>
</dbReference>
<dbReference type="InterPro" id="IPR035892">
    <property type="entry name" value="C2_domain_sf"/>
</dbReference>
<dbReference type="GO" id="GO:0034272">
    <property type="term" value="C:phosphatidylinositol 3-kinase complex, class III, type II"/>
    <property type="evidence" value="ECO:0007669"/>
    <property type="project" value="TreeGrafter"/>
</dbReference>
<comment type="catalytic activity">
    <reaction evidence="7">
        <text>a 1,2-diacyl-sn-glycero-3-phospho-(1D-myo-inositol) + ATP = a 1,2-diacyl-sn-glycero-3-phospho-(1D-myo-inositol-3-phosphate) + ADP + H(+)</text>
        <dbReference type="Rhea" id="RHEA:12709"/>
        <dbReference type="ChEBI" id="CHEBI:15378"/>
        <dbReference type="ChEBI" id="CHEBI:30616"/>
        <dbReference type="ChEBI" id="CHEBI:57880"/>
        <dbReference type="ChEBI" id="CHEBI:58088"/>
        <dbReference type="ChEBI" id="CHEBI:456216"/>
        <dbReference type="EC" id="2.7.1.137"/>
    </reaction>
    <physiologicalReaction direction="left-to-right" evidence="7">
        <dbReference type="Rhea" id="RHEA:12710"/>
    </physiologicalReaction>
</comment>
<feature type="domain" description="C2 PI3K-type" evidence="13">
    <location>
        <begin position="21"/>
        <end position="197"/>
    </location>
</feature>
<dbReference type="PROSITE" id="PS50290">
    <property type="entry name" value="PI3_4_KINASE_3"/>
    <property type="match status" value="1"/>
</dbReference>
<dbReference type="AlphaFoldDB" id="A0AAJ6VXM0"/>
<keyword evidence="3 8" id="KW-0808">Transferase</keyword>
<dbReference type="PROSITE" id="PS51545">
    <property type="entry name" value="PIK_HELICAL"/>
    <property type="match status" value="1"/>
</dbReference>
<dbReference type="Pfam" id="PF00454">
    <property type="entry name" value="PI3_PI4_kinase"/>
    <property type="match status" value="1"/>
</dbReference>
<dbReference type="GO" id="GO:0005768">
    <property type="term" value="C:endosome"/>
    <property type="evidence" value="ECO:0007669"/>
    <property type="project" value="TreeGrafter"/>
</dbReference>
<dbReference type="CDD" id="cd00896">
    <property type="entry name" value="PI3Kc_III"/>
    <property type="match status" value="1"/>
</dbReference>
<evidence type="ECO:0000259" key="12">
    <source>
        <dbReference type="PROSITE" id="PS51545"/>
    </source>
</evidence>
<dbReference type="PANTHER" id="PTHR10048:SF7">
    <property type="entry name" value="PHOSPHATIDYLINOSITOL 3-KINASE CATALYTIC SUBUNIT TYPE 3"/>
    <property type="match status" value="1"/>
</dbReference>
<evidence type="ECO:0000256" key="9">
    <source>
        <dbReference type="PROSITE-ProRule" id="PRU00880"/>
    </source>
</evidence>
<evidence type="ECO:0000313" key="14">
    <source>
        <dbReference type="Proteomes" id="UP000694867"/>
    </source>
</evidence>
<dbReference type="SUPFAM" id="SSF49562">
    <property type="entry name" value="C2 domain (Calcium/lipid-binding domain, CaLB)"/>
    <property type="match status" value="1"/>
</dbReference>
<evidence type="ECO:0000256" key="7">
    <source>
        <dbReference type="ARBA" id="ARBA00023985"/>
    </source>
</evidence>
<dbReference type="CTD" id="37733"/>
<comment type="similarity">
    <text evidence="8 9">Belongs to the PI3/PI4-kinase family.</text>
</comment>
<dbReference type="PIRSF" id="PIRSF000587">
    <property type="entry name" value="PI3K_Vps34"/>
    <property type="match status" value="1"/>
</dbReference>
<keyword evidence="5 8" id="KW-0418">Kinase</keyword>
<evidence type="ECO:0000256" key="5">
    <source>
        <dbReference type="ARBA" id="ARBA00022777"/>
    </source>
</evidence>
<feature type="domain" description="PIK helical" evidence="12">
    <location>
        <begin position="291"/>
        <end position="544"/>
    </location>
</feature>
<sequence length="913" mass="103999">MNLLDGEQTSQLLRHVYSSDLDACFKIKVGTLEGERPQPQYQDIITDPILRRNQLSTPADNKGLLSDLVVTVEIFSDGRSLALPTQTSYKPFTTRYNWNEWLTLPLKFSDLPRDGILAFTVWDLHGHKKAVPVGGTTVSIFKKSGAMRQGMHDLKLWENSKADGSNFSSTPGKISGAHDEMARLTKLTKKHHIGEMPRVDWMDRLTFKEITFRNNDEKKKSNQMFLMIEFPRVVYRDIEHMVVYFEKDLDVACQTNSDSSLAPMFDPDVWLENLVEDKHHKLSRNIRTERIAKDLKPNAHTRDQLNNIVSKCSTTPLTAEEQDLVWKYRFYLKDQKKAMARFVHCVKWDAEVETLQALDLMRQWEPMDVEDALELLGPQFKHKAVRRYAVTRLEQASDEDLLLYLLQLVQALKYEPPLDSASMTSTSTFTASSVTSSTTPSEQDQPQIASPGELTESQQSIESSIGSATEEEKEKLSVHESTSLLTAPLEDNRDLASFLIKRASRSDVLANYLYWYLKVESDGSSGGANTQNANRKGNTNLSHANMYAEVSRRLLKCLKDGNREQDLRRRMLAKQDTFVKHLVDLMKTVAAENGNRQKKIEKLQLLLSDAENMKAMLPESLALPLNPKVRVKSIVAKKAELFKSALMPCKLTFLTEAGDEYYAIFKHGDDLRQDQLILQIITLMDRLLRRENLDLQLTPYCVLATSPRHGFVEFIESKTVAEVLREYGTIESYLKTCSAGKDISPEVMDNYVKSCAGYGVITYLLGVGDRHLDNLLLTKQGQLFHIDFGYILGRDPKPFPPPMKLSREMVEAMGGMSSELYNEFKKHCYTTLLHLRRHANLILNLFSLMVDASVPDIALEPDKTVKKVQDKFMLELTDEEAVSEMQRLIDSSASAVMPSVVESIHKWAQYWRK</sequence>
<dbReference type="Gene3D" id="1.10.1070.11">
    <property type="entry name" value="Phosphatidylinositol 3-/4-kinase, catalytic domain"/>
    <property type="match status" value="1"/>
</dbReference>
<evidence type="ECO:0000256" key="6">
    <source>
        <dbReference type="ARBA" id="ARBA00022840"/>
    </source>
</evidence>
<dbReference type="SMART" id="SM00145">
    <property type="entry name" value="PI3Ka"/>
    <property type="match status" value="1"/>
</dbReference>
<evidence type="ECO:0000259" key="13">
    <source>
        <dbReference type="PROSITE" id="PS51547"/>
    </source>
</evidence>
<dbReference type="GO" id="GO:0034271">
    <property type="term" value="C:phosphatidylinositol 3-kinase complex, class III, type I"/>
    <property type="evidence" value="ECO:0007669"/>
    <property type="project" value="TreeGrafter"/>
</dbReference>
<evidence type="ECO:0000256" key="10">
    <source>
        <dbReference type="SAM" id="MobiDB-lite"/>
    </source>
</evidence>
<dbReference type="InterPro" id="IPR042236">
    <property type="entry name" value="PI3K_accessory_sf"/>
</dbReference>
<dbReference type="InterPro" id="IPR015433">
    <property type="entry name" value="PI3/4_kinase"/>
</dbReference>
<dbReference type="Gene3D" id="3.30.1010.10">
    <property type="entry name" value="Phosphatidylinositol 3-kinase Catalytic Subunit, Chain A, domain 4"/>
    <property type="match status" value="1"/>
</dbReference>
<dbReference type="GO" id="GO:0000045">
    <property type="term" value="P:autophagosome assembly"/>
    <property type="evidence" value="ECO:0007669"/>
    <property type="project" value="TreeGrafter"/>
</dbReference>
<dbReference type="SMART" id="SM00146">
    <property type="entry name" value="PI3Kc"/>
    <property type="match status" value="1"/>
</dbReference>
<evidence type="ECO:0000313" key="15">
    <source>
        <dbReference type="RefSeq" id="XP_003741971.1"/>
    </source>
</evidence>
<feature type="region of interest" description="Disordered" evidence="10">
    <location>
        <begin position="431"/>
        <end position="482"/>
    </location>
</feature>
<dbReference type="InterPro" id="IPR016024">
    <property type="entry name" value="ARM-type_fold"/>
</dbReference>
<dbReference type="InterPro" id="IPR011009">
    <property type="entry name" value="Kinase-like_dom_sf"/>
</dbReference>
<reference evidence="15" key="1">
    <citation type="submission" date="2025-08" db="UniProtKB">
        <authorList>
            <consortium name="RefSeq"/>
        </authorList>
    </citation>
    <scope>IDENTIFICATION</scope>
</reference>
<dbReference type="Pfam" id="PF00792">
    <property type="entry name" value="PI3K_C2"/>
    <property type="match status" value="1"/>
</dbReference>
<dbReference type="CDD" id="cd08397">
    <property type="entry name" value="C2_PI3K_class_III"/>
    <property type="match status" value="1"/>
</dbReference>
<dbReference type="InterPro" id="IPR002420">
    <property type="entry name" value="PI3K-type_C2_dom"/>
</dbReference>
<feature type="region of interest" description="Disordered" evidence="10">
    <location>
        <begin position="523"/>
        <end position="543"/>
    </location>
</feature>
<dbReference type="EC" id="2.7.1.137" evidence="1 8"/>
<evidence type="ECO:0000256" key="4">
    <source>
        <dbReference type="ARBA" id="ARBA00022741"/>
    </source>
</evidence>
<dbReference type="KEGG" id="goe:100904509"/>
<dbReference type="InterPro" id="IPR057756">
    <property type="entry name" value="PI3-kinase_type3/VPS34_cat"/>
</dbReference>
<dbReference type="GO" id="GO:0005777">
    <property type="term" value="C:peroxisome"/>
    <property type="evidence" value="ECO:0007669"/>
    <property type="project" value="TreeGrafter"/>
</dbReference>
<feature type="compositionally biased region" description="Low complexity" evidence="10">
    <location>
        <begin position="431"/>
        <end position="441"/>
    </location>
</feature>
<dbReference type="Gene3D" id="2.60.40.150">
    <property type="entry name" value="C2 domain"/>
    <property type="match status" value="1"/>
</dbReference>
<accession>A0AAJ6VXM0</accession>
<protein>
    <recommendedName>
        <fullName evidence="2 8">Phosphatidylinositol 3-kinase catalytic subunit type 3</fullName>
        <ecNumber evidence="1 8">2.7.1.137</ecNumber>
    </recommendedName>
</protein>
<dbReference type="GO" id="GO:0000407">
    <property type="term" value="C:phagophore assembly site"/>
    <property type="evidence" value="ECO:0007669"/>
    <property type="project" value="TreeGrafter"/>
</dbReference>
<dbReference type="SUPFAM" id="SSF48371">
    <property type="entry name" value="ARM repeat"/>
    <property type="match status" value="1"/>
</dbReference>
<dbReference type="PANTHER" id="PTHR10048">
    <property type="entry name" value="PHOSPHATIDYLINOSITOL KINASE"/>
    <property type="match status" value="1"/>
</dbReference>
<keyword evidence="14" id="KW-1185">Reference proteome</keyword>
<evidence type="ECO:0000259" key="11">
    <source>
        <dbReference type="PROSITE" id="PS50290"/>
    </source>
</evidence>
<dbReference type="PROSITE" id="PS00915">
    <property type="entry name" value="PI3_4_KINASE_1"/>
    <property type="match status" value="1"/>
</dbReference>
<dbReference type="PROSITE" id="PS00916">
    <property type="entry name" value="PI3_4_KINASE_2"/>
    <property type="match status" value="1"/>
</dbReference>
<dbReference type="FunFam" id="1.10.1070.11:FF:000002">
    <property type="entry name" value="Phosphatidylinositol 3-kinase catalytic subunit type 3"/>
    <property type="match status" value="1"/>
</dbReference>